<reference evidence="1 2" key="1">
    <citation type="journal article" date="2021" name="Elife">
        <title>Chloroplast acquisition without the gene transfer in kleptoplastic sea slugs, Plakobranchus ocellatus.</title>
        <authorList>
            <person name="Maeda T."/>
            <person name="Takahashi S."/>
            <person name="Yoshida T."/>
            <person name="Shimamura S."/>
            <person name="Takaki Y."/>
            <person name="Nagai Y."/>
            <person name="Toyoda A."/>
            <person name="Suzuki Y."/>
            <person name="Arimoto A."/>
            <person name="Ishii H."/>
            <person name="Satoh N."/>
            <person name="Nishiyama T."/>
            <person name="Hasebe M."/>
            <person name="Maruyama T."/>
            <person name="Minagawa J."/>
            <person name="Obokata J."/>
            <person name="Shigenobu S."/>
        </authorList>
    </citation>
    <scope>NUCLEOTIDE SEQUENCE [LARGE SCALE GENOMIC DNA]</scope>
</reference>
<gene>
    <name evidence="1" type="ORF">PoB_003830900</name>
</gene>
<protein>
    <submittedName>
        <fullName evidence="1">Uncharacterized protein</fullName>
    </submittedName>
</protein>
<evidence type="ECO:0000313" key="1">
    <source>
        <dbReference type="EMBL" id="GFO11804.1"/>
    </source>
</evidence>
<organism evidence="1 2">
    <name type="scientific">Plakobranchus ocellatus</name>
    <dbReference type="NCBI Taxonomy" id="259542"/>
    <lineage>
        <taxon>Eukaryota</taxon>
        <taxon>Metazoa</taxon>
        <taxon>Spiralia</taxon>
        <taxon>Lophotrochozoa</taxon>
        <taxon>Mollusca</taxon>
        <taxon>Gastropoda</taxon>
        <taxon>Heterobranchia</taxon>
        <taxon>Euthyneura</taxon>
        <taxon>Panpulmonata</taxon>
        <taxon>Sacoglossa</taxon>
        <taxon>Placobranchoidea</taxon>
        <taxon>Plakobranchidae</taxon>
        <taxon>Plakobranchus</taxon>
    </lineage>
</organism>
<dbReference type="AlphaFoldDB" id="A0AAV4B0C3"/>
<accession>A0AAV4B0C3</accession>
<evidence type="ECO:0000313" key="2">
    <source>
        <dbReference type="Proteomes" id="UP000735302"/>
    </source>
</evidence>
<keyword evidence="2" id="KW-1185">Reference proteome</keyword>
<comment type="caution">
    <text evidence="1">The sequence shown here is derived from an EMBL/GenBank/DDBJ whole genome shotgun (WGS) entry which is preliminary data.</text>
</comment>
<sequence>MHSSASLKEFMENVFNAAHFTFFLLQSVPLVPTLDCLPSTSFHLCPDILKYEAFLSHSTICVYLPPPVEALLQLVCPFSTRYCLTSFTAIVFFDML</sequence>
<proteinExistence type="predicted"/>
<dbReference type="EMBL" id="BLXT01004333">
    <property type="protein sequence ID" value="GFO11804.1"/>
    <property type="molecule type" value="Genomic_DNA"/>
</dbReference>
<dbReference type="Proteomes" id="UP000735302">
    <property type="component" value="Unassembled WGS sequence"/>
</dbReference>
<name>A0AAV4B0C3_9GAST</name>